<comment type="caution">
    <text evidence="1">The sequence shown here is derived from an EMBL/GenBank/DDBJ whole genome shotgun (WGS) entry which is preliminary data.</text>
</comment>
<reference evidence="1" key="2">
    <citation type="submission" date="2022-01" db="EMBL/GenBank/DDBJ databases">
        <authorList>
            <person name="Yamashiro T."/>
            <person name="Shiraishi A."/>
            <person name="Satake H."/>
            <person name="Nakayama K."/>
        </authorList>
    </citation>
    <scope>NUCLEOTIDE SEQUENCE</scope>
</reference>
<dbReference type="EMBL" id="BQNB010009237">
    <property type="protein sequence ID" value="GJS60667.1"/>
    <property type="molecule type" value="Genomic_DNA"/>
</dbReference>
<evidence type="ECO:0000313" key="1">
    <source>
        <dbReference type="EMBL" id="GJS60667.1"/>
    </source>
</evidence>
<evidence type="ECO:0000313" key="2">
    <source>
        <dbReference type="Proteomes" id="UP001151760"/>
    </source>
</evidence>
<dbReference type="Proteomes" id="UP001151760">
    <property type="component" value="Unassembled WGS sequence"/>
</dbReference>
<proteinExistence type="predicted"/>
<protein>
    <submittedName>
        <fullName evidence="1">Uncharacterized protein</fullName>
    </submittedName>
</protein>
<keyword evidence="2" id="KW-1185">Reference proteome</keyword>
<sequence length="92" mass="10825">MDRRVESLMRSEVLLYYEGGFTSPKRPYQEELEGQILNLIDDQEDQIKFLALGSLLEEINVTWVHLEKKQTRQQFYTKSLKKLCIQSVETAS</sequence>
<name>A0ABQ4X6C3_9ASTR</name>
<gene>
    <name evidence="1" type="ORF">Tco_0655451</name>
</gene>
<reference evidence="1" key="1">
    <citation type="journal article" date="2022" name="Int. J. Mol. Sci.">
        <title>Draft Genome of Tanacetum Coccineum: Genomic Comparison of Closely Related Tanacetum-Family Plants.</title>
        <authorList>
            <person name="Yamashiro T."/>
            <person name="Shiraishi A."/>
            <person name="Nakayama K."/>
            <person name="Satake H."/>
        </authorList>
    </citation>
    <scope>NUCLEOTIDE SEQUENCE</scope>
</reference>
<organism evidence="1 2">
    <name type="scientific">Tanacetum coccineum</name>
    <dbReference type="NCBI Taxonomy" id="301880"/>
    <lineage>
        <taxon>Eukaryota</taxon>
        <taxon>Viridiplantae</taxon>
        <taxon>Streptophyta</taxon>
        <taxon>Embryophyta</taxon>
        <taxon>Tracheophyta</taxon>
        <taxon>Spermatophyta</taxon>
        <taxon>Magnoliopsida</taxon>
        <taxon>eudicotyledons</taxon>
        <taxon>Gunneridae</taxon>
        <taxon>Pentapetalae</taxon>
        <taxon>asterids</taxon>
        <taxon>campanulids</taxon>
        <taxon>Asterales</taxon>
        <taxon>Asteraceae</taxon>
        <taxon>Asteroideae</taxon>
        <taxon>Anthemideae</taxon>
        <taxon>Anthemidinae</taxon>
        <taxon>Tanacetum</taxon>
    </lineage>
</organism>
<accession>A0ABQ4X6C3</accession>